<keyword evidence="17" id="KW-0276">Fatty acid metabolism</keyword>
<feature type="domain" description="Lipocalin/cytosolic fatty-acid binding" evidence="34">
    <location>
        <begin position="41"/>
        <end position="183"/>
    </location>
</feature>
<comment type="catalytic activity">
    <reaction evidence="26">
        <text>prostaglandin H2 = prostaglandin D2</text>
        <dbReference type="Rhea" id="RHEA:10600"/>
        <dbReference type="ChEBI" id="CHEBI:57405"/>
        <dbReference type="ChEBI" id="CHEBI:57406"/>
        <dbReference type="EC" id="5.3.99.2"/>
    </reaction>
</comment>
<protein>
    <recommendedName>
        <fullName evidence="28">Prostaglandin-H2 D-isomerase</fullName>
        <ecNumber evidence="27">5.3.99.2</ecNumber>
    </recommendedName>
    <alternativeName>
        <fullName evidence="31">Glutathione-independent PGD synthase</fullName>
    </alternativeName>
    <alternativeName>
        <fullName evidence="30">Lipocalin-type prostaglandin-D synthase</fullName>
    </alternativeName>
    <alternativeName>
        <fullName evidence="29">Prostaglandin-D2 synthase</fullName>
    </alternativeName>
</protein>
<dbReference type="Proteomes" id="UP000248480">
    <property type="component" value="Unplaced"/>
</dbReference>
<comment type="subcellular location">
    <subcellularLocation>
        <location evidence="4">Cytoplasm</location>
        <location evidence="4">Perinuclear region</location>
    </subcellularLocation>
    <subcellularLocation>
        <location evidence="3">Golgi apparatus</location>
    </subcellularLocation>
    <subcellularLocation>
        <location evidence="1">Nucleus membrane</location>
    </subcellularLocation>
    <subcellularLocation>
        <location evidence="2">Rough endoplasmic reticulum</location>
    </subcellularLocation>
    <subcellularLocation>
        <location evidence="5">Secreted</location>
    </subcellularLocation>
</comment>
<dbReference type="GO" id="GO:0036094">
    <property type="term" value="F:small molecule binding"/>
    <property type="evidence" value="ECO:0007669"/>
    <property type="project" value="InterPro"/>
</dbReference>
<keyword evidence="13" id="KW-0643">Prostaglandin biosynthesis</keyword>
<evidence type="ECO:0000256" key="30">
    <source>
        <dbReference type="ARBA" id="ARBA00031917"/>
    </source>
</evidence>
<dbReference type="RefSeq" id="XP_023581575.1">
    <property type="nucleotide sequence ID" value="XM_023725807.1"/>
</dbReference>
<evidence type="ECO:0000256" key="4">
    <source>
        <dbReference type="ARBA" id="ARBA00004556"/>
    </source>
</evidence>
<dbReference type="FunFam" id="2.40.128.20:FF:000010">
    <property type="entry name" value="Prostaglandin-H2 D-isomerase"/>
    <property type="match status" value="1"/>
</dbReference>
<evidence type="ECO:0000256" key="25">
    <source>
        <dbReference type="ARBA" id="ARBA00023242"/>
    </source>
</evidence>
<evidence type="ECO:0000256" key="17">
    <source>
        <dbReference type="ARBA" id="ARBA00022832"/>
    </source>
</evidence>
<dbReference type="PRINTS" id="PR01254">
    <property type="entry name" value="PGNDSYNTHASE"/>
</dbReference>
<evidence type="ECO:0000256" key="9">
    <source>
        <dbReference type="ARBA" id="ARBA00022490"/>
    </source>
</evidence>
<dbReference type="FunCoup" id="A0A2Y9QE96">
    <property type="interactions" value="176"/>
</dbReference>
<proteinExistence type="inferred from homology"/>
<keyword evidence="18" id="KW-0333">Golgi apparatus</keyword>
<evidence type="ECO:0000256" key="27">
    <source>
        <dbReference type="ARBA" id="ARBA00023799"/>
    </source>
</evidence>
<dbReference type="PRINTS" id="PR00179">
    <property type="entry name" value="LIPOCALIN"/>
</dbReference>
<keyword evidence="11" id="KW-0444">Lipid biosynthesis</keyword>
<evidence type="ECO:0000256" key="18">
    <source>
        <dbReference type="ARBA" id="ARBA00023034"/>
    </source>
</evidence>
<dbReference type="PROSITE" id="PS00213">
    <property type="entry name" value="LIPOCALIN"/>
    <property type="match status" value="1"/>
</dbReference>
<dbReference type="InParanoid" id="A0A2Y9QE96"/>
<evidence type="ECO:0000256" key="15">
    <source>
        <dbReference type="ARBA" id="ARBA00022729"/>
    </source>
</evidence>
<comment type="subunit">
    <text evidence="7">Monomer.</text>
</comment>
<reference evidence="36" key="1">
    <citation type="submission" date="2025-08" db="UniProtKB">
        <authorList>
            <consortium name="RefSeq"/>
        </authorList>
    </citation>
    <scope>IDENTIFICATION</scope>
</reference>
<keyword evidence="8" id="KW-0813">Transport</keyword>
<keyword evidence="12" id="KW-0964">Secreted</keyword>
<keyword evidence="23" id="KW-0325">Glycoprotein</keyword>
<keyword evidence="16" id="KW-0256">Endoplasmic reticulum</keyword>
<evidence type="ECO:0000256" key="13">
    <source>
        <dbReference type="ARBA" id="ARBA00022585"/>
    </source>
</evidence>
<evidence type="ECO:0000256" key="7">
    <source>
        <dbReference type="ARBA" id="ARBA00011245"/>
    </source>
</evidence>
<dbReference type="CTD" id="5730"/>
<keyword evidence="9" id="KW-0963">Cytoplasm</keyword>
<keyword evidence="22" id="KW-0275">Fatty acid biosynthesis</keyword>
<evidence type="ECO:0000256" key="6">
    <source>
        <dbReference type="ARBA" id="ARBA00006889"/>
    </source>
</evidence>
<evidence type="ECO:0000256" key="19">
    <source>
        <dbReference type="ARBA" id="ARBA00023098"/>
    </source>
</evidence>
<evidence type="ECO:0000256" key="24">
    <source>
        <dbReference type="ARBA" id="ARBA00023235"/>
    </source>
</evidence>
<evidence type="ECO:0000256" key="33">
    <source>
        <dbReference type="SAM" id="SignalP"/>
    </source>
</evidence>
<accession>A0A2Y9QE96</accession>
<evidence type="ECO:0000256" key="3">
    <source>
        <dbReference type="ARBA" id="ARBA00004555"/>
    </source>
</evidence>
<dbReference type="InterPro" id="IPR012674">
    <property type="entry name" value="Calycin"/>
</dbReference>
<evidence type="ECO:0000256" key="28">
    <source>
        <dbReference type="ARBA" id="ARBA00023891"/>
    </source>
</evidence>
<keyword evidence="25" id="KW-0539">Nucleus</keyword>
<evidence type="ECO:0000256" key="29">
    <source>
        <dbReference type="ARBA" id="ARBA00030654"/>
    </source>
</evidence>
<evidence type="ECO:0000256" key="20">
    <source>
        <dbReference type="ARBA" id="ARBA00023136"/>
    </source>
</evidence>
<evidence type="ECO:0000256" key="8">
    <source>
        <dbReference type="ARBA" id="ARBA00022448"/>
    </source>
</evidence>
<evidence type="ECO:0000313" key="35">
    <source>
        <dbReference type="Proteomes" id="UP000248480"/>
    </source>
</evidence>
<evidence type="ECO:0000256" key="31">
    <source>
        <dbReference type="ARBA" id="ARBA00032350"/>
    </source>
</evidence>
<dbReference type="InterPro" id="IPR000566">
    <property type="entry name" value="Lipocln_cytosolic_FA-bd_dom"/>
</dbReference>
<keyword evidence="21" id="KW-1015">Disulfide bond</keyword>
<dbReference type="GO" id="GO:0005615">
    <property type="term" value="C:extracellular space"/>
    <property type="evidence" value="ECO:0007669"/>
    <property type="project" value="TreeGrafter"/>
</dbReference>
<keyword evidence="35" id="KW-1185">Reference proteome</keyword>
<keyword evidence="14" id="KW-0467">Mast cell degranulation</keyword>
<keyword evidence="19" id="KW-0443">Lipid metabolism</keyword>
<evidence type="ECO:0000256" key="22">
    <source>
        <dbReference type="ARBA" id="ARBA00023160"/>
    </source>
</evidence>
<feature type="signal peptide" evidence="33">
    <location>
        <begin position="1"/>
        <end position="26"/>
    </location>
</feature>
<dbReference type="GO" id="GO:0004667">
    <property type="term" value="F:prostaglandin-D synthase activity"/>
    <property type="evidence" value="ECO:0007669"/>
    <property type="project" value="UniProtKB-EC"/>
</dbReference>
<evidence type="ECO:0000313" key="36">
    <source>
        <dbReference type="RefSeq" id="XP_023581575.1"/>
    </source>
</evidence>
<dbReference type="SUPFAM" id="SSF50814">
    <property type="entry name" value="Lipocalins"/>
    <property type="match status" value="1"/>
</dbReference>
<evidence type="ECO:0000256" key="32">
    <source>
        <dbReference type="RuleBase" id="RU003695"/>
    </source>
</evidence>
<keyword evidence="20" id="KW-0472">Membrane</keyword>
<keyword evidence="15 33" id="KW-0732">Signal</keyword>
<dbReference type="Pfam" id="PF00061">
    <property type="entry name" value="Lipocalin"/>
    <property type="match status" value="1"/>
</dbReference>
<dbReference type="GeneID" id="101357448"/>
<dbReference type="GO" id="GO:0048471">
    <property type="term" value="C:perinuclear region of cytoplasm"/>
    <property type="evidence" value="ECO:0007669"/>
    <property type="project" value="UniProtKB-SubCell"/>
</dbReference>
<dbReference type="AlphaFoldDB" id="A0A2Y9QE96"/>
<dbReference type="STRING" id="127582.A0A2Y9QE96"/>
<evidence type="ECO:0000256" key="11">
    <source>
        <dbReference type="ARBA" id="ARBA00022516"/>
    </source>
</evidence>
<dbReference type="GO" id="GO:0001516">
    <property type="term" value="P:prostaglandin biosynthetic process"/>
    <property type="evidence" value="ECO:0007669"/>
    <property type="project" value="UniProtKB-KW"/>
</dbReference>
<comment type="similarity">
    <text evidence="6 32">Belongs to the calycin superfamily. Lipocalin family.</text>
</comment>
<evidence type="ECO:0000256" key="12">
    <source>
        <dbReference type="ARBA" id="ARBA00022525"/>
    </source>
</evidence>
<dbReference type="InterPro" id="IPR002345">
    <property type="entry name" value="Lipocalin"/>
</dbReference>
<evidence type="ECO:0000256" key="14">
    <source>
        <dbReference type="ARBA" id="ARBA00022675"/>
    </source>
</evidence>
<keyword evidence="24" id="KW-0413">Isomerase</keyword>
<evidence type="ECO:0000256" key="21">
    <source>
        <dbReference type="ARBA" id="ARBA00023157"/>
    </source>
</evidence>
<evidence type="ECO:0000259" key="34">
    <source>
        <dbReference type="Pfam" id="PF00061"/>
    </source>
</evidence>
<gene>
    <name evidence="36" type="primary">PTGDS</name>
</gene>
<dbReference type="EC" id="5.3.99.2" evidence="27"/>
<evidence type="ECO:0000256" key="2">
    <source>
        <dbReference type="ARBA" id="ARBA00004427"/>
    </source>
</evidence>
<evidence type="ECO:0000256" key="26">
    <source>
        <dbReference type="ARBA" id="ARBA00023698"/>
    </source>
</evidence>
<evidence type="ECO:0000256" key="10">
    <source>
        <dbReference type="ARBA" id="ARBA00022501"/>
    </source>
</evidence>
<dbReference type="CDD" id="cd19419">
    <property type="entry name" value="lipocalin_L-PGDS"/>
    <property type="match status" value="1"/>
</dbReference>
<dbReference type="Gene3D" id="2.40.128.20">
    <property type="match status" value="1"/>
</dbReference>
<organism evidence="35 36">
    <name type="scientific">Trichechus manatus latirostris</name>
    <name type="common">Florida manatee</name>
    <dbReference type="NCBI Taxonomy" id="127582"/>
    <lineage>
        <taxon>Eukaryota</taxon>
        <taxon>Metazoa</taxon>
        <taxon>Chordata</taxon>
        <taxon>Craniata</taxon>
        <taxon>Vertebrata</taxon>
        <taxon>Euteleostomi</taxon>
        <taxon>Mammalia</taxon>
        <taxon>Eutheria</taxon>
        <taxon>Afrotheria</taxon>
        <taxon>Sirenia</taxon>
        <taxon>Trichechidae</taxon>
        <taxon>Trichechus</taxon>
    </lineage>
</organism>
<dbReference type="GO" id="GO:0031965">
    <property type="term" value="C:nuclear membrane"/>
    <property type="evidence" value="ECO:0007669"/>
    <property type="project" value="UniProtKB-SubCell"/>
</dbReference>
<keyword evidence="10" id="KW-0644">Prostaglandin metabolism</keyword>
<dbReference type="PANTHER" id="PTHR11430">
    <property type="entry name" value="LIPOCALIN"/>
    <property type="match status" value="1"/>
</dbReference>
<evidence type="ECO:0000256" key="1">
    <source>
        <dbReference type="ARBA" id="ARBA00004126"/>
    </source>
</evidence>
<name>A0A2Y9QE96_TRIMA</name>
<evidence type="ECO:0000256" key="16">
    <source>
        <dbReference type="ARBA" id="ARBA00022824"/>
    </source>
</evidence>
<evidence type="ECO:0000256" key="23">
    <source>
        <dbReference type="ARBA" id="ARBA00023180"/>
    </source>
</evidence>
<dbReference type="GO" id="GO:0005791">
    <property type="term" value="C:rough endoplasmic reticulum"/>
    <property type="evidence" value="ECO:0007669"/>
    <property type="project" value="UniProtKB-SubCell"/>
</dbReference>
<sequence length="194" mass="21327">MAAQCPLWMGLVLLGALGALQTPAQAQVSVQPNFQQDKFLGRWFSAGLASNSTWFREKKALLSMCKSMLAPTADGGLNLTSTFVRNNQCETRTMVLQPAGPPGRYSYQNPHWGGMHEVSVVETDYDQYALLCTQGSKGPGHAFRMATLYSRTQSPRAEFKEKFAAFAKAQGFTEDTIVFLPQTGEGPLIPWRGD</sequence>
<dbReference type="InterPro" id="IPR022272">
    <property type="entry name" value="Lipocalin_CS"/>
</dbReference>
<dbReference type="GO" id="GO:0005794">
    <property type="term" value="C:Golgi apparatus"/>
    <property type="evidence" value="ECO:0007669"/>
    <property type="project" value="UniProtKB-SubCell"/>
</dbReference>
<evidence type="ECO:0000256" key="5">
    <source>
        <dbReference type="ARBA" id="ARBA00004613"/>
    </source>
</evidence>
<dbReference type="PANTHER" id="PTHR11430:SF86">
    <property type="entry name" value="PROSTAGLANDIN-H2 D-ISOMERASE"/>
    <property type="match status" value="1"/>
</dbReference>
<feature type="chain" id="PRO_5016094482" description="Prostaglandin-H2 D-isomerase" evidence="33">
    <location>
        <begin position="27"/>
        <end position="194"/>
    </location>
</feature>
<dbReference type="GO" id="GO:0043303">
    <property type="term" value="P:mast cell degranulation"/>
    <property type="evidence" value="ECO:0007669"/>
    <property type="project" value="UniProtKB-KW"/>
</dbReference>